<dbReference type="GO" id="GO:0004332">
    <property type="term" value="F:fructose-bisphosphate aldolase activity"/>
    <property type="evidence" value="ECO:0007669"/>
    <property type="project" value="InterPro"/>
</dbReference>
<gene>
    <name evidence="1" type="ORF">LCGC14_0204630</name>
</gene>
<evidence type="ECO:0008006" key="2">
    <source>
        <dbReference type="Google" id="ProtNLM"/>
    </source>
</evidence>
<organism evidence="1">
    <name type="scientific">marine sediment metagenome</name>
    <dbReference type="NCBI Taxonomy" id="412755"/>
    <lineage>
        <taxon>unclassified sequences</taxon>
        <taxon>metagenomes</taxon>
        <taxon>ecological metagenomes</taxon>
    </lineage>
</organism>
<dbReference type="InterPro" id="IPR013785">
    <property type="entry name" value="Aldolase_TIM"/>
</dbReference>
<dbReference type="InterPro" id="IPR041720">
    <property type="entry name" value="FbaB-like"/>
</dbReference>
<dbReference type="PIRSF" id="PIRSF038992">
    <property type="entry name" value="Aldolase_Ia"/>
    <property type="match status" value="1"/>
</dbReference>
<reference evidence="1" key="1">
    <citation type="journal article" date="2015" name="Nature">
        <title>Complex archaea that bridge the gap between prokaryotes and eukaryotes.</title>
        <authorList>
            <person name="Spang A."/>
            <person name="Saw J.H."/>
            <person name="Jorgensen S.L."/>
            <person name="Zaremba-Niedzwiedzka K."/>
            <person name="Martijn J."/>
            <person name="Lind A.E."/>
            <person name="van Eijk R."/>
            <person name="Schleper C."/>
            <person name="Guy L."/>
            <person name="Ettema T.J."/>
        </authorList>
    </citation>
    <scope>NUCLEOTIDE SEQUENCE</scope>
</reference>
<dbReference type="SMART" id="SM01133">
    <property type="entry name" value="DeoC"/>
    <property type="match status" value="1"/>
</dbReference>
<dbReference type="PANTHER" id="PTHR47916:SF1">
    <property type="entry name" value="3-HYDROXY-5-PHOSPHONOOXYPENTANE-2,4-DIONE THIOLASE"/>
    <property type="match status" value="1"/>
</dbReference>
<proteinExistence type="predicted"/>
<dbReference type="PANTHER" id="PTHR47916">
    <property type="entry name" value="FRUCTOSE-BISPHOSPHATE ALDOLASE CLASS 1"/>
    <property type="match status" value="1"/>
</dbReference>
<dbReference type="InterPro" id="IPR002915">
    <property type="entry name" value="DeoC/FbaB/LacD_aldolase"/>
</dbReference>
<dbReference type="SUPFAM" id="SSF51569">
    <property type="entry name" value="Aldolase"/>
    <property type="match status" value="1"/>
</dbReference>
<protein>
    <recommendedName>
        <fullName evidence="2">Fructose-bisphosphate aldolase</fullName>
    </recommendedName>
</protein>
<evidence type="ECO:0000313" key="1">
    <source>
        <dbReference type="EMBL" id="KKN92720.1"/>
    </source>
</evidence>
<name>A0A0F9UHK9_9ZZZZ</name>
<dbReference type="EMBL" id="LAZR01000092">
    <property type="protein sequence ID" value="KKN92720.1"/>
    <property type="molecule type" value="Genomic_DNA"/>
</dbReference>
<dbReference type="Pfam" id="PF01791">
    <property type="entry name" value="DeoC"/>
    <property type="match status" value="1"/>
</dbReference>
<dbReference type="Gene3D" id="3.20.20.70">
    <property type="entry name" value="Aldolase class I"/>
    <property type="match status" value="1"/>
</dbReference>
<sequence>MSGQSIRMGRFLGHNRNVALVAVDHGAEFGPLLGLTSVPETLGKLAGADGVLLNPGMMGACGDFFATPDAPAMIVRLTWTSSYCFPWNYTEAHTCRVAGAGAAMIDGADVVMACCNLQSGDESLDTANVALFAELASEAGSVGVPMVGEVYPLGAEQLPEEELHMRVLRGARIVAELGANAVKTFYTGKRFAEVVEGAGIPVFVLGASKTDEMGALKKAHEAISAGARGVVFGRNVFQADDPVKFLAALAKVVHQEATPEDALA</sequence>
<dbReference type="AlphaFoldDB" id="A0A0F9UHK9"/>
<dbReference type="InterPro" id="IPR050456">
    <property type="entry name" value="DeoC/FbaB_aldolase"/>
</dbReference>
<comment type="caution">
    <text evidence="1">The sequence shown here is derived from an EMBL/GenBank/DDBJ whole genome shotgun (WGS) entry which is preliminary data.</text>
</comment>
<accession>A0A0F9UHK9</accession>